<dbReference type="AlphaFoldDB" id="A0A7S4A5G4"/>
<evidence type="ECO:0000256" key="1">
    <source>
        <dbReference type="SAM" id="SignalP"/>
    </source>
</evidence>
<proteinExistence type="predicted"/>
<name>A0A7S4A5G4_9STRA</name>
<keyword evidence="1" id="KW-0732">Signal</keyword>
<accession>A0A7S4A5G4</accession>
<organism evidence="2">
    <name type="scientific">Pelagomonas calceolata</name>
    <dbReference type="NCBI Taxonomy" id="35677"/>
    <lineage>
        <taxon>Eukaryota</taxon>
        <taxon>Sar</taxon>
        <taxon>Stramenopiles</taxon>
        <taxon>Ochrophyta</taxon>
        <taxon>Pelagophyceae</taxon>
        <taxon>Pelagomonadales</taxon>
        <taxon>Pelagomonadaceae</taxon>
        <taxon>Pelagomonas</taxon>
    </lineage>
</organism>
<evidence type="ECO:0000313" key="4">
    <source>
        <dbReference type="Proteomes" id="UP000789595"/>
    </source>
</evidence>
<dbReference type="EMBL" id="HBIW01022642">
    <property type="protein sequence ID" value="CAE0704070.1"/>
    <property type="molecule type" value="Transcribed_RNA"/>
</dbReference>
<evidence type="ECO:0000313" key="3">
    <source>
        <dbReference type="EMBL" id="CAH0366829.1"/>
    </source>
</evidence>
<reference evidence="2" key="1">
    <citation type="submission" date="2021-01" db="EMBL/GenBank/DDBJ databases">
        <authorList>
            <person name="Corre E."/>
            <person name="Pelletier E."/>
            <person name="Niang G."/>
            <person name="Scheremetjew M."/>
            <person name="Finn R."/>
            <person name="Kale V."/>
            <person name="Holt S."/>
            <person name="Cochrane G."/>
            <person name="Meng A."/>
            <person name="Brown T."/>
            <person name="Cohen L."/>
        </authorList>
    </citation>
    <scope>NUCLEOTIDE SEQUENCE</scope>
    <source>
        <strain evidence="2">CCMP1756</strain>
    </source>
</reference>
<feature type="chain" id="PRO_5036212277" evidence="1">
    <location>
        <begin position="16"/>
        <end position="290"/>
    </location>
</feature>
<keyword evidence="4" id="KW-1185">Reference proteome</keyword>
<reference evidence="3" key="2">
    <citation type="submission" date="2021-11" db="EMBL/GenBank/DDBJ databases">
        <authorList>
            <consortium name="Genoscope - CEA"/>
            <person name="William W."/>
        </authorList>
    </citation>
    <scope>NUCLEOTIDE SEQUENCE</scope>
</reference>
<protein>
    <submittedName>
        <fullName evidence="2">Uncharacterized protein</fullName>
    </submittedName>
</protein>
<evidence type="ECO:0000313" key="2">
    <source>
        <dbReference type="EMBL" id="CAE0704070.1"/>
    </source>
</evidence>
<gene>
    <name evidence="2" type="ORF">PCAL00307_LOCUS19518</name>
    <name evidence="3" type="ORF">PECAL_1P33400</name>
</gene>
<dbReference type="EMBL" id="CAKKNE010000001">
    <property type="protein sequence ID" value="CAH0366829.1"/>
    <property type="molecule type" value="Genomic_DNA"/>
</dbReference>
<dbReference type="Proteomes" id="UP000789595">
    <property type="component" value="Unassembled WGS sequence"/>
</dbReference>
<sequence length="290" mass="30188">MQPVIPALLLSAAAAFSPKDAAAPLFAAQQAALAKIQAALPLDAKTYPADLGLDTFTTSNGGAGAMQSWEAPGPANIAWVSDLRIEGPTTVASLTVWCAPLKDVPHLCVRTTATDAGVDVLMDFRPRAAVGYETMLEDGSYPEPDSREAFMNKGNRADLDKRYYDGVRDLCASVGGDAAPAGSLADLKKQAASPVAVDARLPADDASVAKAAALYEPAVDAFLGWCADDQHELKPGMQVTSTYARDTKVRANNYGILADYYGELFGKDEGANIAAGDAGPLDEAYVGGAS</sequence>
<dbReference type="OrthoDB" id="202051at2759"/>
<feature type="signal peptide" evidence="1">
    <location>
        <begin position="1"/>
        <end position="15"/>
    </location>
</feature>